<sequence>MGIVDSHHHLWDLSLFQYEWMPEDNTILRQSYLPADLAPILEHCSVEGSVVVQADQTVEEAKFLLECANDFAWIRGVVGWVDLQDEKVGDTLDELMELGPLVGIRHQVEEEVDENWLLRKETLAGLKELSNRNLSYDLLVKPMHLDQIPTVCNELPDLKMVVDHIAKPNIRDRVFQSWSDGISKLQPYGNLFCKVSGMVTEADHNNWTPQDLRPFVQQ</sequence>
<dbReference type="InterPro" id="IPR032466">
    <property type="entry name" value="Metal_Hydrolase"/>
</dbReference>
<dbReference type="Gene3D" id="3.20.20.140">
    <property type="entry name" value="Metal-dependent hydrolases"/>
    <property type="match status" value="1"/>
</dbReference>
<proteinExistence type="inferred from homology"/>
<dbReference type="AlphaFoldDB" id="A0A381XC83"/>
<dbReference type="GO" id="GO:0016787">
    <property type="term" value="F:hydrolase activity"/>
    <property type="evidence" value="ECO:0007669"/>
    <property type="project" value="InterPro"/>
</dbReference>
<gene>
    <name evidence="3" type="ORF">METZ01_LOCUS114975</name>
</gene>
<feature type="domain" description="Amidohydrolase-related" evidence="2">
    <location>
        <begin position="4"/>
        <end position="217"/>
    </location>
</feature>
<comment type="similarity">
    <text evidence="1">Belongs to the metallo-dependent hydrolases superfamily.</text>
</comment>
<name>A0A381XC83_9ZZZZ</name>
<evidence type="ECO:0000256" key="1">
    <source>
        <dbReference type="ARBA" id="ARBA00038310"/>
    </source>
</evidence>
<evidence type="ECO:0000259" key="2">
    <source>
        <dbReference type="Pfam" id="PF04909"/>
    </source>
</evidence>
<dbReference type="SUPFAM" id="SSF51556">
    <property type="entry name" value="Metallo-dependent hydrolases"/>
    <property type="match status" value="1"/>
</dbReference>
<reference evidence="3" key="1">
    <citation type="submission" date="2018-05" db="EMBL/GenBank/DDBJ databases">
        <authorList>
            <person name="Lanie J.A."/>
            <person name="Ng W.-L."/>
            <person name="Kazmierczak K.M."/>
            <person name="Andrzejewski T.M."/>
            <person name="Davidsen T.M."/>
            <person name="Wayne K.J."/>
            <person name="Tettelin H."/>
            <person name="Glass J.I."/>
            <person name="Rusch D."/>
            <person name="Podicherti R."/>
            <person name="Tsui H.-C.T."/>
            <person name="Winkler M.E."/>
        </authorList>
    </citation>
    <scope>NUCLEOTIDE SEQUENCE</scope>
</reference>
<accession>A0A381XC83</accession>
<dbReference type="InterPro" id="IPR006680">
    <property type="entry name" value="Amidohydro-rel"/>
</dbReference>
<feature type="non-terminal residue" evidence="3">
    <location>
        <position position="218"/>
    </location>
</feature>
<dbReference type="EMBL" id="UINC01014589">
    <property type="protein sequence ID" value="SVA62121.1"/>
    <property type="molecule type" value="Genomic_DNA"/>
</dbReference>
<dbReference type="Pfam" id="PF04909">
    <property type="entry name" value="Amidohydro_2"/>
    <property type="match status" value="1"/>
</dbReference>
<evidence type="ECO:0000313" key="3">
    <source>
        <dbReference type="EMBL" id="SVA62121.1"/>
    </source>
</evidence>
<organism evidence="3">
    <name type="scientific">marine metagenome</name>
    <dbReference type="NCBI Taxonomy" id="408172"/>
    <lineage>
        <taxon>unclassified sequences</taxon>
        <taxon>metagenomes</taxon>
        <taxon>ecological metagenomes</taxon>
    </lineage>
</organism>
<dbReference type="PANTHER" id="PTHR43569:SF2">
    <property type="entry name" value="AMIDOHYDROLASE-RELATED DOMAIN-CONTAINING PROTEIN"/>
    <property type="match status" value="1"/>
</dbReference>
<protein>
    <recommendedName>
        <fullName evidence="2">Amidohydrolase-related domain-containing protein</fullName>
    </recommendedName>
</protein>
<dbReference type="InterPro" id="IPR052350">
    <property type="entry name" value="Metallo-dep_Lactonases"/>
</dbReference>
<dbReference type="PANTHER" id="PTHR43569">
    <property type="entry name" value="AMIDOHYDROLASE"/>
    <property type="match status" value="1"/>
</dbReference>